<evidence type="ECO:0000259" key="6">
    <source>
        <dbReference type="PROSITE" id="PS50110"/>
    </source>
</evidence>
<dbReference type="Pfam" id="PF00072">
    <property type="entry name" value="Response_reg"/>
    <property type="match status" value="1"/>
</dbReference>
<accession>A0A2P7QKZ4</accession>
<feature type="domain" description="Response regulatory" evidence="6">
    <location>
        <begin position="6"/>
        <end position="120"/>
    </location>
</feature>
<dbReference type="Pfam" id="PF00196">
    <property type="entry name" value="GerE"/>
    <property type="match status" value="1"/>
</dbReference>
<dbReference type="PANTHER" id="PTHR44688:SF16">
    <property type="entry name" value="DNA-BINDING TRANSCRIPTIONAL ACTIVATOR DEVR_DOSR"/>
    <property type="match status" value="1"/>
</dbReference>
<dbReference type="Gene3D" id="3.40.50.2300">
    <property type="match status" value="1"/>
</dbReference>
<evidence type="ECO:0000256" key="4">
    <source>
        <dbReference type="PROSITE-ProRule" id="PRU00169"/>
    </source>
</evidence>
<dbReference type="PANTHER" id="PTHR44688">
    <property type="entry name" value="DNA-BINDING TRANSCRIPTIONAL ACTIVATOR DEVR_DOSR"/>
    <property type="match status" value="1"/>
</dbReference>
<reference evidence="7 8" key="1">
    <citation type="submission" date="2018-03" db="EMBL/GenBank/DDBJ databases">
        <title>The draft genome of Zobellella taiwanensis JCM 13381.</title>
        <authorList>
            <person name="Liu L."/>
            <person name="Li L."/>
            <person name="Wang T."/>
            <person name="Zhang X."/>
            <person name="Liang L."/>
        </authorList>
    </citation>
    <scope>NUCLEOTIDE SEQUENCE [LARGE SCALE GENOMIC DNA]</scope>
    <source>
        <strain evidence="7 8">JCM 13381</strain>
    </source>
</reference>
<keyword evidence="2 7" id="KW-0238">DNA-binding</keyword>
<evidence type="ECO:0000256" key="2">
    <source>
        <dbReference type="ARBA" id="ARBA00023125"/>
    </source>
</evidence>
<feature type="modified residue" description="4-aspartylphosphate" evidence="4">
    <location>
        <position position="55"/>
    </location>
</feature>
<evidence type="ECO:0000259" key="5">
    <source>
        <dbReference type="PROSITE" id="PS50043"/>
    </source>
</evidence>
<evidence type="ECO:0000313" key="7">
    <source>
        <dbReference type="EMBL" id="PSJ38647.1"/>
    </source>
</evidence>
<gene>
    <name evidence="7" type="ORF">C7I36_14060</name>
</gene>
<dbReference type="GO" id="GO:0006355">
    <property type="term" value="P:regulation of DNA-templated transcription"/>
    <property type="evidence" value="ECO:0007669"/>
    <property type="project" value="InterPro"/>
</dbReference>
<keyword evidence="1" id="KW-0805">Transcription regulation</keyword>
<feature type="domain" description="HTH luxR-type" evidence="5">
    <location>
        <begin position="136"/>
        <end position="201"/>
    </location>
</feature>
<dbReference type="GO" id="GO:0000160">
    <property type="term" value="P:phosphorelay signal transduction system"/>
    <property type="evidence" value="ECO:0007669"/>
    <property type="project" value="InterPro"/>
</dbReference>
<protein>
    <submittedName>
        <fullName evidence="7">DNA-binding response regulator</fullName>
    </submittedName>
</protein>
<dbReference type="InterPro" id="IPR016032">
    <property type="entry name" value="Sig_transdc_resp-reg_C-effctor"/>
</dbReference>
<evidence type="ECO:0000256" key="1">
    <source>
        <dbReference type="ARBA" id="ARBA00023015"/>
    </source>
</evidence>
<dbReference type="InterPro" id="IPR036388">
    <property type="entry name" value="WH-like_DNA-bd_sf"/>
</dbReference>
<keyword evidence="4" id="KW-0597">Phosphoprotein</keyword>
<dbReference type="PROSITE" id="PS50043">
    <property type="entry name" value="HTH_LUXR_2"/>
    <property type="match status" value="1"/>
</dbReference>
<dbReference type="GO" id="GO:0003677">
    <property type="term" value="F:DNA binding"/>
    <property type="evidence" value="ECO:0007669"/>
    <property type="project" value="UniProtKB-KW"/>
</dbReference>
<dbReference type="EMBL" id="PXYH01000022">
    <property type="protein sequence ID" value="PSJ38647.1"/>
    <property type="molecule type" value="Genomic_DNA"/>
</dbReference>
<dbReference type="RefSeq" id="WP_106454325.1">
    <property type="nucleotide sequence ID" value="NZ_PXYH01000022.1"/>
</dbReference>
<dbReference type="SMART" id="SM00448">
    <property type="entry name" value="REC"/>
    <property type="match status" value="1"/>
</dbReference>
<dbReference type="OrthoDB" id="9802186at2"/>
<dbReference type="InterPro" id="IPR011006">
    <property type="entry name" value="CheY-like_superfamily"/>
</dbReference>
<sequence>MTPHQTVYVVDDDDVLRHLLEQVFTSAGFRVLTFACAEDFLASQPHGEAACLILDLRMPTISGLELQNIMRQRHIDMPVIVYTGNADVAVTVRVMQQGAFTLIEKPLSSELLIAEVKKALHHAERQQALKRRIRHAQQVMTSLSRREREIADHLADGLTAADIAARLELSVRTVETHRAKIFRKLGLKSVVLLAQLALLARLG</sequence>
<proteinExistence type="predicted"/>
<dbReference type="SUPFAM" id="SSF46894">
    <property type="entry name" value="C-terminal effector domain of the bipartite response regulators"/>
    <property type="match status" value="1"/>
</dbReference>
<dbReference type="Gene3D" id="1.10.10.10">
    <property type="entry name" value="Winged helix-like DNA-binding domain superfamily/Winged helix DNA-binding domain"/>
    <property type="match status" value="1"/>
</dbReference>
<dbReference type="PRINTS" id="PR00038">
    <property type="entry name" value="HTHLUXR"/>
</dbReference>
<dbReference type="AlphaFoldDB" id="A0A2P7QKZ4"/>
<dbReference type="InterPro" id="IPR000792">
    <property type="entry name" value="Tscrpt_reg_LuxR_C"/>
</dbReference>
<name>A0A2P7QKZ4_9GAMM</name>
<evidence type="ECO:0000256" key="3">
    <source>
        <dbReference type="ARBA" id="ARBA00023163"/>
    </source>
</evidence>
<keyword evidence="3" id="KW-0804">Transcription</keyword>
<organism evidence="7 8">
    <name type="scientific">Zobellella taiwanensis</name>
    <dbReference type="NCBI Taxonomy" id="347535"/>
    <lineage>
        <taxon>Bacteria</taxon>
        <taxon>Pseudomonadati</taxon>
        <taxon>Pseudomonadota</taxon>
        <taxon>Gammaproteobacteria</taxon>
        <taxon>Aeromonadales</taxon>
        <taxon>Aeromonadaceae</taxon>
        <taxon>Zobellella</taxon>
    </lineage>
</organism>
<dbReference type="PROSITE" id="PS50110">
    <property type="entry name" value="RESPONSE_REGULATORY"/>
    <property type="match status" value="1"/>
</dbReference>
<dbReference type="SMART" id="SM00421">
    <property type="entry name" value="HTH_LUXR"/>
    <property type="match status" value="1"/>
</dbReference>
<keyword evidence="8" id="KW-1185">Reference proteome</keyword>
<evidence type="ECO:0000313" key="8">
    <source>
        <dbReference type="Proteomes" id="UP000242181"/>
    </source>
</evidence>
<dbReference type="Proteomes" id="UP000242181">
    <property type="component" value="Unassembled WGS sequence"/>
</dbReference>
<dbReference type="CDD" id="cd06170">
    <property type="entry name" value="LuxR_C_like"/>
    <property type="match status" value="1"/>
</dbReference>
<dbReference type="SUPFAM" id="SSF52172">
    <property type="entry name" value="CheY-like"/>
    <property type="match status" value="1"/>
</dbReference>
<comment type="caution">
    <text evidence="7">The sequence shown here is derived from an EMBL/GenBank/DDBJ whole genome shotgun (WGS) entry which is preliminary data.</text>
</comment>
<dbReference type="InterPro" id="IPR001789">
    <property type="entry name" value="Sig_transdc_resp-reg_receiver"/>
</dbReference>